<dbReference type="EMBL" id="MU866377">
    <property type="protein sequence ID" value="KAK4172986.1"/>
    <property type="molecule type" value="Genomic_DNA"/>
</dbReference>
<keyword evidence="3" id="KW-1185">Reference proteome</keyword>
<dbReference type="CDD" id="cd00138">
    <property type="entry name" value="PLDc_SF"/>
    <property type="match status" value="1"/>
</dbReference>
<proteinExistence type="predicted"/>
<dbReference type="PANTHER" id="PTHR21248:SF11">
    <property type="entry name" value="PLD PHOSPHODIESTERASE DOMAIN-CONTAINING PROTEIN"/>
    <property type="match status" value="1"/>
</dbReference>
<dbReference type="Proteomes" id="UP001302321">
    <property type="component" value="Unassembled WGS sequence"/>
</dbReference>
<dbReference type="AlphaFoldDB" id="A0AAN7A2J6"/>
<evidence type="ECO:0000313" key="3">
    <source>
        <dbReference type="Proteomes" id="UP001302321"/>
    </source>
</evidence>
<dbReference type="Pfam" id="PF13091">
    <property type="entry name" value="PLDc_2"/>
    <property type="match status" value="1"/>
</dbReference>
<evidence type="ECO:0000313" key="2">
    <source>
        <dbReference type="EMBL" id="KAK4172986.1"/>
    </source>
</evidence>
<feature type="domain" description="PLD phosphodiesterase" evidence="1">
    <location>
        <begin position="181"/>
        <end position="208"/>
    </location>
</feature>
<dbReference type="GO" id="GO:0032049">
    <property type="term" value="P:cardiolipin biosynthetic process"/>
    <property type="evidence" value="ECO:0007669"/>
    <property type="project" value="UniProtKB-ARBA"/>
</dbReference>
<organism evidence="2 3">
    <name type="scientific">Triangularia setosa</name>
    <dbReference type="NCBI Taxonomy" id="2587417"/>
    <lineage>
        <taxon>Eukaryota</taxon>
        <taxon>Fungi</taxon>
        <taxon>Dikarya</taxon>
        <taxon>Ascomycota</taxon>
        <taxon>Pezizomycotina</taxon>
        <taxon>Sordariomycetes</taxon>
        <taxon>Sordariomycetidae</taxon>
        <taxon>Sordariales</taxon>
        <taxon>Podosporaceae</taxon>
        <taxon>Triangularia</taxon>
    </lineage>
</organism>
<evidence type="ECO:0000259" key="1">
    <source>
        <dbReference type="PROSITE" id="PS50035"/>
    </source>
</evidence>
<dbReference type="InterPro" id="IPR025202">
    <property type="entry name" value="PLD-like_dom"/>
</dbReference>
<dbReference type="GO" id="GO:0030572">
    <property type="term" value="F:phosphatidyltransferase activity"/>
    <property type="evidence" value="ECO:0007669"/>
    <property type="project" value="UniProtKB-ARBA"/>
</dbReference>
<comment type="caution">
    <text evidence="2">The sequence shown here is derived from an EMBL/GenBank/DDBJ whole genome shotgun (WGS) entry which is preliminary data.</text>
</comment>
<dbReference type="PROSITE" id="PS50035">
    <property type="entry name" value="PLD"/>
    <property type="match status" value="2"/>
</dbReference>
<dbReference type="SMART" id="SM00155">
    <property type="entry name" value="PLDc"/>
    <property type="match status" value="2"/>
</dbReference>
<dbReference type="PANTHER" id="PTHR21248">
    <property type="entry name" value="CARDIOLIPIN SYNTHASE"/>
    <property type="match status" value="1"/>
</dbReference>
<protein>
    <recommendedName>
        <fullName evidence="1">PLD phosphodiesterase domain-containing protein</fullName>
    </recommendedName>
</protein>
<dbReference type="SUPFAM" id="SSF56024">
    <property type="entry name" value="Phospholipase D/nuclease"/>
    <property type="match status" value="2"/>
</dbReference>
<name>A0AAN7A2J6_9PEZI</name>
<dbReference type="Gene3D" id="3.30.870.10">
    <property type="entry name" value="Endonuclease Chain A"/>
    <property type="match status" value="2"/>
</dbReference>
<reference evidence="2" key="2">
    <citation type="submission" date="2023-05" db="EMBL/GenBank/DDBJ databases">
        <authorList>
            <consortium name="Lawrence Berkeley National Laboratory"/>
            <person name="Steindorff A."/>
            <person name="Hensen N."/>
            <person name="Bonometti L."/>
            <person name="Westerberg I."/>
            <person name="Brannstrom I.O."/>
            <person name="Guillou S."/>
            <person name="Cros-Aarteil S."/>
            <person name="Calhoun S."/>
            <person name="Haridas S."/>
            <person name="Kuo A."/>
            <person name="Mondo S."/>
            <person name="Pangilinan J."/>
            <person name="Riley R."/>
            <person name="Labutti K."/>
            <person name="Andreopoulos B."/>
            <person name="Lipzen A."/>
            <person name="Chen C."/>
            <person name="Yanf M."/>
            <person name="Daum C."/>
            <person name="Ng V."/>
            <person name="Clum A."/>
            <person name="Ohm R."/>
            <person name="Martin F."/>
            <person name="Silar P."/>
            <person name="Natvig D."/>
            <person name="Lalanne C."/>
            <person name="Gautier V."/>
            <person name="Ament-Velasquez S.L."/>
            <person name="Kruys A."/>
            <person name="Hutchinson M.I."/>
            <person name="Powell A.J."/>
            <person name="Barry K."/>
            <person name="Miller A.N."/>
            <person name="Grigoriev I.V."/>
            <person name="Debuchy R."/>
            <person name="Gladieux P."/>
            <person name="Thoren M.H."/>
            <person name="Johannesson H."/>
        </authorList>
    </citation>
    <scope>NUCLEOTIDE SEQUENCE</scope>
    <source>
        <strain evidence="2">CBS 892.96</strain>
    </source>
</reference>
<sequence>MSYKSSLVHDFIRRLEHSQPTDIIARHAEIPWFDIGDASDRELLITHSSPCSFTLGTGASIYTDVLIPALITAHHEVILVTCFWARSTTLSALHDALVKLAVHRRGLLADARSRGTAPIPPLRVRVCFSSRSLLQKLLHPQSKDGYIYPPSSWQAALGLPDPALMESAAIQLQAKSLFLLPFSVMHPKFVIVDRQRAFIPSCNVSWEPWLEGCVEVTGAAVGGLLSFYSRTWEPECGGAEPLLEQNRLLELPAFNVQMAGPAMVASAAHRRAALLPESPSPIPTLLLPSSCHRSPHFRPFPWQKDPDPPGTPLNVALLALFDGARRSIYVQSPNLTCQAVLWALLNALQRGVDVVIVTSRNLMLLEQLVTAGTTTSWCLRSLLRHFRRLERMATEAHPDDLEPGRALGRLRISYFHPRPSLKTCAQGQRRLPRAQSEGEEPVHSHLKLIMVDEEYTVLGSGNLDRASWFTSQELGILFHSTDFASIVGAEVNGVLADRLDLVFDSAAH</sequence>
<gene>
    <name evidence="2" type="ORF">QBC36DRAFT_64897</name>
</gene>
<dbReference type="InterPro" id="IPR001736">
    <property type="entry name" value="PLipase_D/transphosphatidylase"/>
</dbReference>
<feature type="domain" description="PLD phosphodiesterase" evidence="1">
    <location>
        <begin position="445"/>
        <end position="467"/>
    </location>
</feature>
<reference evidence="2" key="1">
    <citation type="journal article" date="2023" name="Mol. Phylogenet. Evol.">
        <title>Genome-scale phylogeny and comparative genomics of the fungal order Sordariales.</title>
        <authorList>
            <person name="Hensen N."/>
            <person name="Bonometti L."/>
            <person name="Westerberg I."/>
            <person name="Brannstrom I.O."/>
            <person name="Guillou S."/>
            <person name="Cros-Aarteil S."/>
            <person name="Calhoun S."/>
            <person name="Haridas S."/>
            <person name="Kuo A."/>
            <person name="Mondo S."/>
            <person name="Pangilinan J."/>
            <person name="Riley R."/>
            <person name="LaButti K."/>
            <person name="Andreopoulos B."/>
            <person name="Lipzen A."/>
            <person name="Chen C."/>
            <person name="Yan M."/>
            <person name="Daum C."/>
            <person name="Ng V."/>
            <person name="Clum A."/>
            <person name="Steindorff A."/>
            <person name="Ohm R.A."/>
            <person name="Martin F."/>
            <person name="Silar P."/>
            <person name="Natvig D.O."/>
            <person name="Lalanne C."/>
            <person name="Gautier V."/>
            <person name="Ament-Velasquez S.L."/>
            <person name="Kruys A."/>
            <person name="Hutchinson M.I."/>
            <person name="Powell A.J."/>
            <person name="Barry K."/>
            <person name="Miller A.N."/>
            <person name="Grigoriev I.V."/>
            <person name="Debuchy R."/>
            <person name="Gladieux P."/>
            <person name="Hiltunen Thoren M."/>
            <person name="Johannesson H."/>
        </authorList>
    </citation>
    <scope>NUCLEOTIDE SEQUENCE</scope>
    <source>
        <strain evidence="2">CBS 892.96</strain>
    </source>
</reference>
<accession>A0AAN7A2J6</accession>